<gene>
    <name evidence="2" type="ORF">SARC_07050</name>
</gene>
<reference evidence="2 3" key="1">
    <citation type="submission" date="2011-02" db="EMBL/GenBank/DDBJ databases">
        <title>The Genome Sequence of Sphaeroforma arctica JP610.</title>
        <authorList>
            <consortium name="The Broad Institute Genome Sequencing Platform"/>
            <person name="Russ C."/>
            <person name="Cuomo C."/>
            <person name="Young S.K."/>
            <person name="Zeng Q."/>
            <person name="Gargeya S."/>
            <person name="Alvarado L."/>
            <person name="Berlin A."/>
            <person name="Chapman S.B."/>
            <person name="Chen Z."/>
            <person name="Freedman E."/>
            <person name="Gellesch M."/>
            <person name="Goldberg J."/>
            <person name="Griggs A."/>
            <person name="Gujja S."/>
            <person name="Heilman E."/>
            <person name="Heiman D."/>
            <person name="Howarth C."/>
            <person name="Mehta T."/>
            <person name="Neiman D."/>
            <person name="Pearson M."/>
            <person name="Roberts A."/>
            <person name="Saif S."/>
            <person name="Shea T."/>
            <person name="Shenoy N."/>
            <person name="Sisk P."/>
            <person name="Stolte C."/>
            <person name="Sykes S."/>
            <person name="White J."/>
            <person name="Yandava C."/>
            <person name="Burger G."/>
            <person name="Gray M.W."/>
            <person name="Holland P.W.H."/>
            <person name="King N."/>
            <person name="Lang F.B.F."/>
            <person name="Roger A.J."/>
            <person name="Ruiz-Trillo I."/>
            <person name="Haas B."/>
            <person name="Nusbaum C."/>
            <person name="Birren B."/>
        </authorList>
    </citation>
    <scope>NUCLEOTIDE SEQUENCE [LARGE SCALE GENOMIC DNA]</scope>
    <source>
        <strain evidence="2 3">JP610</strain>
    </source>
</reference>
<dbReference type="AlphaFoldDB" id="A0A0L0FVN2"/>
<dbReference type="RefSeq" id="XP_014154498.1">
    <property type="nucleotide sequence ID" value="XM_014299023.1"/>
</dbReference>
<dbReference type="GeneID" id="25907554"/>
<feature type="compositionally biased region" description="Low complexity" evidence="1">
    <location>
        <begin position="1"/>
        <end position="14"/>
    </location>
</feature>
<evidence type="ECO:0000313" key="2">
    <source>
        <dbReference type="EMBL" id="KNC80596.1"/>
    </source>
</evidence>
<name>A0A0L0FVN2_9EUKA</name>
<feature type="region of interest" description="Disordered" evidence="1">
    <location>
        <begin position="1"/>
        <end position="27"/>
    </location>
</feature>
<sequence>MEVRHISQSSSIKRSSWKRRGNLTTSSPTDASFKLIFLSDLANPHISTPVRRDRGGDMLVQAADGKTVNESFQLEEAPALPQVMLDPRLTAMLYQNHTPRQPAAVKCWEACNDNYRQGRFCVQATSPLGCCGQHAYRRWDVYSPIMMTARKHHSIG</sequence>
<accession>A0A0L0FVN2</accession>
<organism evidence="2 3">
    <name type="scientific">Sphaeroforma arctica JP610</name>
    <dbReference type="NCBI Taxonomy" id="667725"/>
    <lineage>
        <taxon>Eukaryota</taxon>
        <taxon>Ichthyosporea</taxon>
        <taxon>Ichthyophonida</taxon>
        <taxon>Sphaeroforma</taxon>
    </lineage>
</organism>
<protein>
    <submittedName>
        <fullName evidence="2">Uncharacterized protein</fullName>
    </submittedName>
</protein>
<keyword evidence="3" id="KW-1185">Reference proteome</keyword>
<proteinExistence type="predicted"/>
<evidence type="ECO:0000313" key="3">
    <source>
        <dbReference type="Proteomes" id="UP000054560"/>
    </source>
</evidence>
<dbReference type="EMBL" id="KQ242131">
    <property type="protein sequence ID" value="KNC80596.1"/>
    <property type="molecule type" value="Genomic_DNA"/>
</dbReference>
<dbReference type="Proteomes" id="UP000054560">
    <property type="component" value="Unassembled WGS sequence"/>
</dbReference>
<evidence type="ECO:0000256" key="1">
    <source>
        <dbReference type="SAM" id="MobiDB-lite"/>
    </source>
</evidence>